<comment type="subcellular location">
    <subcellularLocation>
        <location evidence="1">Periplasm</location>
    </subcellularLocation>
</comment>
<dbReference type="PANTHER" id="PTHR30024">
    <property type="entry name" value="ALIPHATIC SULFONATES-BINDING PROTEIN-RELATED"/>
    <property type="match status" value="1"/>
</dbReference>
<sequence length="318" mass="33444">MRLFRNLVIAASLLAAPALAADQPSSVRITYVASPFNVPSIVMREKGYLDEAFAAKGIKVESPEITSGAQQTQAIAAGEIDIASVLGGTSAILAKANGVDLKIIAAYARSPKAYFLMTRADGPAALADLKGKKIAGPKGTVLNQLLVAALASQGLSLKDVEYINMDLPTARAALLSGQVDVATLAGANAVAVEKAGGKPLTSGEGLIKPTTVIAARTAFLNEHPDLVRAYFDAHHKALAFMKENPEEALAIAAKEQKISVEDARAQMPLYDFTPVMTDDDIANLTADQDFMIGAEMLQKDKAINIKADLVAPSVFEVK</sequence>
<dbReference type="EMBL" id="JAMXLX010000010">
    <property type="protein sequence ID" value="MCO5959663.1"/>
    <property type="molecule type" value="Genomic_DNA"/>
</dbReference>
<organism evidence="6 7">
    <name type="scientific">Ciceribacter sichuanensis</name>
    <dbReference type="NCBI Taxonomy" id="2949647"/>
    <lineage>
        <taxon>Bacteria</taxon>
        <taxon>Pseudomonadati</taxon>
        <taxon>Pseudomonadota</taxon>
        <taxon>Alphaproteobacteria</taxon>
        <taxon>Hyphomicrobiales</taxon>
        <taxon>Rhizobiaceae</taxon>
        <taxon>Ciceribacter</taxon>
    </lineage>
</organism>
<dbReference type="GO" id="GO:0016020">
    <property type="term" value="C:membrane"/>
    <property type="evidence" value="ECO:0007669"/>
    <property type="project" value="InterPro"/>
</dbReference>
<evidence type="ECO:0000256" key="4">
    <source>
        <dbReference type="SAM" id="SignalP"/>
    </source>
</evidence>
<protein>
    <submittedName>
        <fullName evidence="6">NrtA/SsuA/CpmA family ABC transporter substrate-binding protein</fullName>
    </submittedName>
</protein>
<evidence type="ECO:0000256" key="3">
    <source>
        <dbReference type="ARBA" id="ARBA00022729"/>
    </source>
</evidence>
<dbReference type="CDD" id="cd01008">
    <property type="entry name" value="PBP2_NrtA_SsuA_CpmA_like"/>
    <property type="match status" value="1"/>
</dbReference>
<dbReference type="Gene3D" id="3.40.190.10">
    <property type="entry name" value="Periplasmic binding protein-like II"/>
    <property type="match status" value="2"/>
</dbReference>
<accession>A0AAJ1F9X4</accession>
<dbReference type="SUPFAM" id="SSF53850">
    <property type="entry name" value="Periplasmic binding protein-like II"/>
    <property type="match status" value="1"/>
</dbReference>
<dbReference type="RefSeq" id="WP_250913149.1">
    <property type="nucleotide sequence ID" value="NZ_JAMXLX010000010.1"/>
</dbReference>
<dbReference type="GO" id="GO:0042626">
    <property type="term" value="F:ATPase-coupled transmembrane transporter activity"/>
    <property type="evidence" value="ECO:0007669"/>
    <property type="project" value="InterPro"/>
</dbReference>
<comment type="caution">
    <text evidence="6">The sequence shown here is derived from an EMBL/GenBank/DDBJ whole genome shotgun (WGS) entry which is preliminary data.</text>
</comment>
<evidence type="ECO:0000259" key="5">
    <source>
        <dbReference type="Pfam" id="PF09084"/>
    </source>
</evidence>
<keyword evidence="2" id="KW-0813">Transport</keyword>
<dbReference type="InterPro" id="IPR010067">
    <property type="entry name" value="ABC_SsuA_sub-bd"/>
</dbReference>
<evidence type="ECO:0000256" key="2">
    <source>
        <dbReference type="ARBA" id="ARBA00022448"/>
    </source>
</evidence>
<dbReference type="Proteomes" id="UP001155380">
    <property type="component" value="Unassembled WGS sequence"/>
</dbReference>
<evidence type="ECO:0000313" key="7">
    <source>
        <dbReference type="Proteomes" id="UP001155380"/>
    </source>
</evidence>
<dbReference type="AlphaFoldDB" id="A0AAJ1F9X4"/>
<evidence type="ECO:0000313" key="6">
    <source>
        <dbReference type="EMBL" id="MCO5959663.1"/>
    </source>
</evidence>
<feature type="domain" description="SsuA/THI5-like" evidence="5">
    <location>
        <begin position="39"/>
        <end position="248"/>
    </location>
</feature>
<gene>
    <name evidence="6" type="ORF">NBH21_23075</name>
</gene>
<keyword evidence="3 4" id="KW-0732">Signal</keyword>
<name>A0AAJ1F9X4_9HYPH</name>
<feature type="signal peptide" evidence="4">
    <location>
        <begin position="1"/>
        <end position="20"/>
    </location>
</feature>
<dbReference type="Pfam" id="PF09084">
    <property type="entry name" value="NMT1"/>
    <property type="match status" value="1"/>
</dbReference>
<proteinExistence type="predicted"/>
<evidence type="ECO:0000256" key="1">
    <source>
        <dbReference type="ARBA" id="ARBA00004418"/>
    </source>
</evidence>
<feature type="chain" id="PRO_5042514246" evidence="4">
    <location>
        <begin position="21"/>
        <end position="318"/>
    </location>
</feature>
<dbReference type="InterPro" id="IPR015168">
    <property type="entry name" value="SsuA/THI5"/>
</dbReference>
<reference evidence="6" key="1">
    <citation type="submission" date="2022-06" db="EMBL/GenBank/DDBJ databases">
        <authorList>
            <person name="Sun Q."/>
        </authorList>
    </citation>
    <scope>NUCLEOTIDE SEQUENCE</scope>
    <source>
        <strain evidence="6">S101</strain>
    </source>
</reference>
<dbReference type="GO" id="GO:0042597">
    <property type="term" value="C:periplasmic space"/>
    <property type="evidence" value="ECO:0007669"/>
    <property type="project" value="UniProtKB-SubCell"/>
</dbReference>
<dbReference type="NCBIfam" id="TIGR01728">
    <property type="entry name" value="SsuA_fam"/>
    <property type="match status" value="1"/>
</dbReference>